<dbReference type="EMBL" id="JANAWD010000023">
    <property type="protein sequence ID" value="KAJ3490728.1"/>
    <property type="molecule type" value="Genomic_DNA"/>
</dbReference>
<feature type="region of interest" description="Disordered" evidence="16">
    <location>
        <begin position="627"/>
        <end position="807"/>
    </location>
</feature>
<feature type="compositionally biased region" description="Basic and acidic residues" evidence="16">
    <location>
        <begin position="573"/>
        <end position="582"/>
    </location>
</feature>
<feature type="domain" description="PI3K/PI4K catalytic" evidence="17">
    <location>
        <begin position="3248"/>
        <end position="3557"/>
    </location>
</feature>
<reference evidence="19" key="1">
    <citation type="submission" date="2022-07" db="EMBL/GenBank/DDBJ databases">
        <title>Genome Sequence of Physisporinus lineatus.</title>
        <authorList>
            <person name="Buettner E."/>
        </authorList>
    </citation>
    <scope>NUCLEOTIDE SEQUENCE</scope>
    <source>
        <strain evidence="19">VT162</strain>
    </source>
</reference>
<keyword evidence="20" id="KW-1185">Reference proteome</keyword>
<dbReference type="PROSITE" id="PS00916">
    <property type="entry name" value="PI3_4_KINASE_2"/>
    <property type="match status" value="1"/>
</dbReference>
<dbReference type="GO" id="GO:0030490">
    <property type="term" value="P:maturation of SSU-rRNA"/>
    <property type="evidence" value="ECO:0007669"/>
    <property type="project" value="TreeGrafter"/>
</dbReference>
<dbReference type="PROSITE" id="PS50290">
    <property type="entry name" value="PI3_4_KINASE_3"/>
    <property type="match status" value="1"/>
</dbReference>
<dbReference type="InterPro" id="IPR020843">
    <property type="entry name" value="ER"/>
</dbReference>
<dbReference type="CDD" id="cd00892">
    <property type="entry name" value="PIKKc_ATR"/>
    <property type="match status" value="1"/>
</dbReference>
<evidence type="ECO:0000256" key="6">
    <source>
        <dbReference type="ARBA" id="ARBA00022527"/>
    </source>
</evidence>
<accession>A0AAD5VGE0</accession>
<comment type="similarity">
    <text evidence="2">Belongs to the NOP14 family.</text>
</comment>
<dbReference type="GO" id="GO:0004674">
    <property type="term" value="F:protein serine/threonine kinase activity"/>
    <property type="evidence" value="ECO:0007669"/>
    <property type="project" value="UniProtKB-KW"/>
</dbReference>
<dbReference type="SMART" id="SM00829">
    <property type="entry name" value="PKS_ER"/>
    <property type="match status" value="1"/>
</dbReference>
<dbReference type="Proteomes" id="UP001212997">
    <property type="component" value="Unassembled WGS sequence"/>
</dbReference>
<dbReference type="InterPro" id="IPR012993">
    <property type="entry name" value="UME"/>
</dbReference>
<feature type="region of interest" description="Disordered" evidence="16">
    <location>
        <begin position="537"/>
        <end position="582"/>
    </location>
</feature>
<dbReference type="GO" id="GO:0032040">
    <property type="term" value="C:small-subunit processome"/>
    <property type="evidence" value="ECO:0007669"/>
    <property type="project" value="InterPro"/>
</dbReference>
<dbReference type="InterPro" id="IPR007276">
    <property type="entry name" value="Nop14"/>
</dbReference>
<evidence type="ECO:0000313" key="19">
    <source>
        <dbReference type="EMBL" id="KAJ3490728.1"/>
    </source>
</evidence>
<sequence>MAQDALPSHMRALVIQEKGRAVVTEIPVPSIDDDEILVRNVAIAQNPTDWKYIDYVGNSGSISGCDWSGNVVSIGKSVTTFAVGDHVAGFTQGGTYTDRGAFAEYLKVPADLAWKVPEGTLTHEEAATLGCGFWTSVQALFHPTRLGLTEPPQRTTTEEWVLVYGASSSVGLFAVQLAHLAGYRVLGLASPKNFGLVKSLGADATVDYKDPEAARKIKEITNDTVHIGFDTISELETQSLAINAFGSGKGKLVTTLGTKEGAQKLRDDVKIQPTLIYTALGRAFTLGGYYPESPDDRAHMASFLKKLPGIVSTGVIKPNPVKVWDGGLDAINDGLQYMREGKSRAAKLLQTFNLDKRKVSIPPSTDKMAKGSQLNQLKAALNKAGLSKQPQNGKKRKRSVLDDKEKERRAARLREIQQKMNPFDVKVTKLKHDVGGRKIAGLKGRPAQSKQVGIEQRKKTLLKEYEERDRAGGIVDRRFGENDPSMAPEERMLERFTRERQRASKGDVFNLEDEEELTHYGQSLSKLDDFDNIGLDLEDEDEDRGQIDRRTVAKSHFGGFGDEGEDEESESDQPERKKSKAEVMAELIAKSKEHKYLRQTQQEEDENLRHELDQELDSIRSLLYAAGTANQDVPNESGKLEQDVIDSTKKADDDQEYDRFVRELAHEKRAQPKDRTKTEEEIALEEKEALEKAERKRLRRMNGEEEESGSENEGGKRSNGRRGRGGDDLDDDFVEDDTWAGLGAGLGDEDHDSSWNEEEDGEEGESESEGESEPSEDEAEGEAGESEELVHVGSRSKPKRNLPGTRELPYTFTCPLTHEEFLETVEDVDDSDIPTVVKRIRALHHPSLAIDNKFKLQALTGVLIDYILYITAPPEPRFTLLSSLIPHLFALTKAYPIQAAEHFSDKLNLMQKNLKRGLANGVTEGDSRTWPGLPELSLLRVIGIVWPTSDMNHHVVSPARLLMGAYLALCRIRSLRDIASGLFLSTLFLQFEELSKRLVPEVVNFLINCVLHLAPSKFKDAQSLPGTFPSLDFRSPRCKHLALDVSKAKGLSPRQPNLTELLISEDSTEQGKVDLLAASLDLLLKSAEMYKGLDGFPEIYDPVMYIFEGLHSLPRSLQTKITSVSDTLARLLKFSRQSRQPLRLQAHKPIPLATYIPKFEHSSSNYLRNRDPDHERNEAAKLRAQYKQERKGAIRELRKDARFLASVQQKKQIEKDREYNTRLKRWVERQSNHPESREIHVSLPDASCPTYCARPHNVHLDLHLRGLVKGAAWDPFLYDPTQEAHSRPPNPTPFVGLLMSTPTGPPPTSTPNPTLYDAVKDVSTPEELHRYLVEVSDCLSTNSDLGARKESMCDLLQALADDLLLSFPSPYVVPHVTWSHLKDSLMITSVYVKIIHQLSSTFQEAKIFGGPRNIAQSIIIRFFHLCNTLELWSDFVVLKEEGQESPVEFRSRIIDVCPSIIRIPDNGTRANIESENAGWAHFRKMGIECLSLCEELLMLPPNENFPFYLTPLETPHIQANATMEDLKTIEIRTFSQIPAMIVMALEIMIKSLAPPIPSHWLFNDTSRRVMLLIQRTFDYLQSPLCAVTSTKRASVITRLLTAVARIGSFPEDLKSVWDRMRHRLVMRRLQDGPDSAWEQADVSLKDVFKNPMSTRPHGIHIPSVIGIIHECNIDVQASHLRELGIAYLCSLVPHLHYPELDSIVEALEDESEGTLDLITATKAQLEVRNRRPDTEGQARVQLEDSGWRSRVKSIVQVLVEPDQLEWMEDDESLTDTQYISRALNEIEERFKRPIHNSTRKGREGLARELVKLPCALFHSACLLDGNETEVTASVRREIYIALGRGISHHTSGFGGGRLVHASEFISRGLKDQDGSVRLAAGKSLAELVKCYQAIGSGTTDLQFLLLPLTRLCEGADNRLKEAAIRTGGYIAKISNPDVLFHVLSFLLVQLGDPNAALRGTAFVELQGIARHRGIGEYTLLAPYMNRIAPQLVLKASLQPLTLAETCRFLSVSSSQFISITQSTVLPLLFARRDLRTLQIVSSSLGIGLASLFMKHSAGILAYIFCQPTGHTDMTNFVLSILEVPGVGSIDLASIVRSCLVNLLAEIITTMGDNPQGPTDTTIRAIIRVEAAANKNPRGSAERDVGAILRPKMLGVITSLHDLLQDLHGKKSIETKRGILRSLGHFVTLVGPEVSHVAPQLMATMQSMLPVPEFAETTLQSWQTFLQVLDPKDLGPLLATTSASFVTHWPTFSHHAREIAKKCFEYLIIEKGESLKPHLGEVADLGSIPHLAEVNARLHEQRPHTNPAENVEELLERASNDNVTVAARALGELKEFMLSNASNMNGMTSGDIFDPLVGRLLSVLMAAACRVGENVESLNMLAYDCIGILGAIDPDRIDLGAPEPRLIMLSNFTDEEESVSFALHIVTNVLVGTFKATSDIMYQRHVAYTIQELLRFCKFNGSLINPNGGSVPLKVRTRWANLPKHVQEAISPLLELRYHSQISFNDEAVSPIYPNQATYREWIQHWTASLISRVNTRSAQDIFRSFMVLVRNKDAGVAHYLLPHLALTVLVSGTNDDAANIRNEILSVLEDQVDPDSPSTHDKKELSSQVIFMLMDHLNEWVRLTRQHLNTAVRAETRRGRSTRGGEAEEQLVKVDSILSSIDQSLMAKAALKCKAYARALMCYEQQIVALRSHNNTTEVQDHYERLHEIYSQLDEPDGMEGVSTLILSPSLDHQIRQHESTGRWTSAQSCWEVRLQNSPDELASHLGLLECLRNLGHYDTMRTHAKGVLTRNPGWQAELVRYQVESEWNIGNWDEVQSLVKLSNKPSATGKELDSLLRRLSSRLDSTLPAYRIREPILGLCRTAFGHWAANIQSYKDVISRSWLNSAKLARKAGYWQTAYSATLQAQQRKQPFVFIESSKLTKAIGESLKALQELETSMQVSDIEDQDVIDLTGDEDSSKRMKAKAKALRARWMNDSDRFDVSQVLKAFQEATELWPDWESGQFHLGRFHDDCFKSLSPADQLNRGTKMNLQTVKSFSKAIRYGSKYIYQTVPRLLTLWLDMGEHPTTSKSETFTRINLEVSRAIKNTPVYKWYTAFPQIVSRVGHTNKEVFAVLSKLISGVIHEFPKQALWLFASVVKSTKHTRRDRGKHILDKLQSHPNSRTEVAALITACRSMIDELLNLCNYPVRDDKTTMLVMSKDFPRLFRQVPSTLIIPLQESLTASLPPTSASEGTHQPFPVDTPTFAKFHEEIDIMKSLAKPRKITITGSDNKVYMFLGKPKDDLRKDARLMDFNAIINKLLKSNSESRRRHLYIRTYGVVTLNEECGFIQWVPNTIPLRPVLLKYYSARGVRQWDGAMGQTFQRIKEMPDKEAAALFKKDILSGFPVIFHEWFLETFPEPSAWLASRLSFSRTAAVMSMVGFILGLGDRHTENILLDVLSGDAVHVDFNCLFEKGKTLETPERVPFRLTQNMVDGLGITGVEGVFRNACEITMQLLRDNKDTLMSVLDAFVHDPLVEWEDEKRKLEREAQRRNGVKDLGDLRMLAKNSLHPIDKKLRGIYSMGKEKSEKEISTSSLVQILIQEATDEQIWQRCTLVGHLGSEKRTPICIPL</sequence>
<dbReference type="InterPro" id="IPR013154">
    <property type="entry name" value="ADH-like_N"/>
</dbReference>
<dbReference type="CDD" id="cd08249">
    <property type="entry name" value="enoyl_reductase_like"/>
    <property type="match status" value="1"/>
</dbReference>
<comment type="caution">
    <text evidence="19">The sequence shown here is derived from an EMBL/GenBank/DDBJ whole genome shotgun (WGS) entry which is preliminary data.</text>
</comment>
<evidence type="ECO:0000256" key="9">
    <source>
        <dbReference type="ARBA" id="ARBA00022741"/>
    </source>
</evidence>
<dbReference type="InterPro" id="IPR011032">
    <property type="entry name" value="GroES-like_sf"/>
</dbReference>
<dbReference type="Gene3D" id="3.90.180.10">
    <property type="entry name" value="Medium-chain alcohol dehydrogenases, catalytic domain"/>
    <property type="match status" value="1"/>
</dbReference>
<dbReference type="Pfam" id="PF23593">
    <property type="entry name" value="HEAT_ATR"/>
    <property type="match status" value="1"/>
</dbReference>
<dbReference type="Gene3D" id="1.25.10.10">
    <property type="entry name" value="Leucine-rich Repeat Variant"/>
    <property type="match status" value="1"/>
</dbReference>
<dbReference type="InterPro" id="IPR056802">
    <property type="entry name" value="ATR-like_M-HEAT"/>
</dbReference>
<evidence type="ECO:0000256" key="10">
    <source>
        <dbReference type="ARBA" id="ARBA00022763"/>
    </source>
</evidence>
<dbReference type="Gene3D" id="3.30.1010.10">
    <property type="entry name" value="Phosphatidylinositol 3-kinase Catalytic Subunit, Chain A, domain 4"/>
    <property type="match status" value="1"/>
</dbReference>
<dbReference type="InterPro" id="IPR000403">
    <property type="entry name" value="PI3/4_kinase_cat_dom"/>
</dbReference>
<dbReference type="Pfam" id="PF00454">
    <property type="entry name" value="PI3_PI4_kinase"/>
    <property type="match status" value="1"/>
</dbReference>
<evidence type="ECO:0000256" key="4">
    <source>
        <dbReference type="ARBA" id="ARBA00012513"/>
    </source>
</evidence>
<dbReference type="SMART" id="SM00146">
    <property type="entry name" value="PI3Kc"/>
    <property type="match status" value="1"/>
</dbReference>
<proteinExistence type="inferred from homology"/>
<evidence type="ECO:0000259" key="17">
    <source>
        <dbReference type="PROSITE" id="PS50290"/>
    </source>
</evidence>
<protein>
    <recommendedName>
        <fullName evidence="4">non-specific serine/threonine protein kinase</fullName>
        <ecNumber evidence="4">2.7.11.1</ecNumber>
    </recommendedName>
</protein>
<dbReference type="PANTHER" id="PTHR23183:SF0">
    <property type="entry name" value="NUCLEOLAR PROTEIN 14"/>
    <property type="match status" value="1"/>
</dbReference>
<evidence type="ECO:0000256" key="11">
    <source>
        <dbReference type="ARBA" id="ARBA00022777"/>
    </source>
</evidence>
<evidence type="ECO:0000256" key="16">
    <source>
        <dbReference type="SAM" id="MobiDB-lite"/>
    </source>
</evidence>
<keyword evidence="6" id="KW-0723">Serine/threonine-protein kinase</keyword>
<dbReference type="InterPro" id="IPR011009">
    <property type="entry name" value="Kinase-like_dom_sf"/>
</dbReference>
<gene>
    <name evidence="19" type="ORF">NLI96_g1204</name>
</gene>
<evidence type="ECO:0000256" key="13">
    <source>
        <dbReference type="ARBA" id="ARBA00023204"/>
    </source>
</evidence>
<dbReference type="GO" id="GO:0030692">
    <property type="term" value="C:Noc4p-Nop14p complex"/>
    <property type="evidence" value="ECO:0007669"/>
    <property type="project" value="TreeGrafter"/>
</dbReference>
<dbReference type="SUPFAM" id="SSF56112">
    <property type="entry name" value="Protein kinase-like (PK-like)"/>
    <property type="match status" value="1"/>
</dbReference>
<dbReference type="GO" id="GO:0006281">
    <property type="term" value="P:DNA repair"/>
    <property type="evidence" value="ECO:0007669"/>
    <property type="project" value="UniProtKB-KW"/>
</dbReference>
<evidence type="ECO:0000256" key="2">
    <source>
        <dbReference type="ARBA" id="ARBA00007466"/>
    </source>
</evidence>
<keyword evidence="11" id="KW-0418">Kinase</keyword>
<dbReference type="InterPro" id="IPR013149">
    <property type="entry name" value="ADH-like_C"/>
</dbReference>
<comment type="similarity">
    <text evidence="3">Belongs to the PI3/PI4-kinase family. ATM subfamily.</text>
</comment>
<organism evidence="19 20">
    <name type="scientific">Meripilus lineatus</name>
    <dbReference type="NCBI Taxonomy" id="2056292"/>
    <lineage>
        <taxon>Eukaryota</taxon>
        <taxon>Fungi</taxon>
        <taxon>Dikarya</taxon>
        <taxon>Basidiomycota</taxon>
        <taxon>Agaricomycotina</taxon>
        <taxon>Agaricomycetes</taxon>
        <taxon>Polyporales</taxon>
        <taxon>Meripilaceae</taxon>
        <taxon>Meripilus</taxon>
    </lineage>
</organism>
<dbReference type="InterPro" id="IPR057564">
    <property type="entry name" value="HEAT_ATR"/>
</dbReference>
<keyword evidence="12" id="KW-0067">ATP-binding</keyword>
<evidence type="ECO:0000256" key="5">
    <source>
        <dbReference type="ARBA" id="ARBA00022517"/>
    </source>
</evidence>
<dbReference type="InterPro" id="IPR047122">
    <property type="entry name" value="Trans-enoyl_RdTase-like"/>
</dbReference>
<evidence type="ECO:0000256" key="3">
    <source>
        <dbReference type="ARBA" id="ARBA00010769"/>
    </source>
</evidence>
<dbReference type="SUPFAM" id="SSF50129">
    <property type="entry name" value="GroES-like"/>
    <property type="match status" value="1"/>
</dbReference>
<feature type="domain" description="FAT" evidence="18">
    <location>
        <begin position="2665"/>
        <end position="3140"/>
    </location>
</feature>
<evidence type="ECO:0000259" key="18">
    <source>
        <dbReference type="PROSITE" id="PS51189"/>
    </source>
</evidence>
<dbReference type="Pfam" id="PF02259">
    <property type="entry name" value="FAT"/>
    <property type="match status" value="1"/>
</dbReference>
<keyword evidence="13" id="KW-0234">DNA repair</keyword>
<dbReference type="PANTHER" id="PTHR23183">
    <property type="entry name" value="NOP14"/>
    <property type="match status" value="1"/>
</dbReference>
<dbReference type="PROSITE" id="PS51189">
    <property type="entry name" value="FAT"/>
    <property type="match status" value="1"/>
</dbReference>
<keyword evidence="14" id="KW-0539">Nucleus</keyword>
<feature type="compositionally biased region" description="Basic and acidic residues" evidence="16">
    <location>
        <begin position="638"/>
        <end position="694"/>
    </location>
</feature>
<dbReference type="Pfam" id="PF08240">
    <property type="entry name" value="ADH_N"/>
    <property type="match status" value="1"/>
</dbReference>
<evidence type="ECO:0000256" key="12">
    <source>
        <dbReference type="ARBA" id="ARBA00022840"/>
    </source>
</evidence>
<dbReference type="InterPro" id="IPR014009">
    <property type="entry name" value="PIK_FAT"/>
</dbReference>
<keyword evidence="5" id="KW-0690">Ribosome biogenesis</keyword>
<evidence type="ECO:0000256" key="15">
    <source>
        <dbReference type="ARBA" id="ARBA00024695"/>
    </source>
</evidence>
<dbReference type="InterPro" id="IPR036291">
    <property type="entry name" value="NAD(P)-bd_dom_sf"/>
</dbReference>
<evidence type="ECO:0000313" key="20">
    <source>
        <dbReference type="Proteomes" id="UP001212997"/>
    </source>
</evidence>
<keyword evidence="10" id="KW-0227">DNA damage</keyword>
<evidence type="ECO:0000256" key="7">
    <source>
        <dbReference type="ARBA" id="ARBA00022552"/>
    </source>
</evidence>
<dbReference type="GO" id="GO:0016651">
    <property type="term" value="F:oxidoreductase activity, acting on NAD(P)H"/>
    <property type="evidence" value="ECO:0007669"/>
    <property type="project" value="InterPro"/>
</dbReference>
<evidence type="ECO:0000256" key="14">
    <source>
        <dbReference type="ARBA" id="ARBA00023242"/>
    </source>
</evidence>
<feature type="compositionally biased region" description="Acidic residues" evidence="16">
    <location>
        <begin position="728"/>
        <end position="738"/>
    </location>
</feature>
<dbReference type="Gene3D" id="1.10.1070.11">
    <property type="entry name" value="Phosphatidylinositol 3-/4-kinase, catalytic domain"/>
    <property type="match status" value="1"/>
</dbReference>
<dbReference type="Gene3D" id="1.25.40.10">
    <property type="entry name" value="Tetratricopeptide repeat domain"/>
    <property type="match status" value="1"/>
</dbReference>
<dbReference type="SUPFAM" id="SSF51735">
    <property type="entry name" value="NAD(P)-binding Rossmann-fold domains"/>
    <property type="match status" value="1"/>
</dbReference>
<dbReference type="InterPro" id="IPR011989">
    <property type="entry name" value="ARM-like"/>
</dbReference>
<keyword evidence="9" id="KW-0547">Nucleotide-binding</keyword>
<evidence type="ECO:0000256" key="1">
    <source>
        <dbReference type="ARBA" id="ARBA00004604"/>
    </source>
</evidence>
<dbReference type="Pfam" id="PF08064">
    <property type="entry name" value="UME"/>
    <property type="match status" value="1"/>
</dbReference>
<dbReference type="EC" id="2.7.11.1" evidence="4"/>
<dbReference type="Gene3D" id="3.40.50.720">
    <property type="entry name" value="NAD(P)-binding Rossmann-like Domain"/>
    <property type="match status" value="1"/>
</dbReference>
<dbReference type="InterPro" id="IPR003151">
    <property type="entry name" value="PIK-rel_kinase_FAT"/>
</dbReference>
<comment type="subcellular location">
    <subcellularLocation>
        <location evidence="1">Nucleus</location>
        <location evidence="1">Nucleolus</location>
    </subcellularLocation>
</comment>
<dbReference type="Pfam" id="PF04147">
    <property type="entry name" value="Nop14"/>
    <property type="match status" value="1"/>
</dbReference>
<feature type="compositionally biased region" description="Acidic residues" evidence="16">
    <location>
        <begin position="747"/>
        <end position="787"/>
    </location>
</feature>
<feature type="compositionally biased region" description="Acidic residues" evidence="16">
    <location>
        <begin position="562"/>
        <end position="572"/>
    </location>
</feature>
<dbReference type="InterPro" id="IPR018936">
    <property type="entry name" value="PI3/4_kinase_CS"/>
</dbReference>
<feature type="region of interest" description="Disordered" evidence="16">
    <location>
        <begin position="383"/>
        <end position="406"/>
    </location>
</feature>
<dbReference type="InterPro" id="IPR016024">
    <property type="entry name" value="ARM-type_fold"/>
</dbReference>
<dbReference type="SUPFAM" id="SSF48371">
    <property type="entry name" value="ARM repeat"/>
    <property type="match status" value="1"/>
</dbReference>
<keyword evidence="8" id="KW-0808">Transferase</keyword>
<dbReference type="GO" id="GO:0005524">
    <property type="term" value="F:ATP binding"/>
    <property type="evidence" value="ECO:0007669"/>
    <property type="project" value="UniProtKB-KW"/>
</dbReference>
<name>A0AAD5VGE0_9APHY</name>
<dbReference type="Pfam" id="PF00107">
    <property type="entry name" value="ADH_zinc_N"/>
    <property type="match status" value="1"/>
</dbReference>
<comment type="function">
    <text evidence="15">Involved in nucleolar processing of pre-18S ribosomal RNA. Has a role in the nuclear export of 40S pre-ribosomal subunit to the cytoplasm.</text>
</comment>
<dbReference type="InterPro" id="IPR036940">
    <property type="entry name" value="PI3/4_kinase_cat_sf"/>
</dbReference>
<dbReference type="SMART" id="SM00802">
    <property type="entry name" value="UME"/>
    <property type="match status" value="1"/>
</dbReference>
<evidence type="ECO:0000256" key="8">
    <source>
        <dbReference type="ARBA" id="ARBA00022679"/>
    </source>
</evidence>
<keyword evidence="7" id="KW-0698">rRNA processing</keyword>
<dbReference type="InterPro" id="IPR011990">
    <property type="entry name" value="TPR-like_helical_dom_sf"/>
</dbReference>
<dbReference type="Pfam" id="PF25030">
    <property type="entry name" value="M-HEAT_ATR"/>
    <property type="match status" value="1"/>
</dbReference>